<dbReference type="PANTHER" id="PTHR34560">
    <property type="entry name" value="POLYKETIDE CYCLASE/DEHYDRASE/LIPID TRANSPORT SUPERFAMILY PROTEIN"/>
    <property type="match status" value="1"/>
</dbReference>
<evidence type="ECO:0000313" key="1">
    <source>
        <dbReference type="EMBL" id="EFJ08802.1"/>
    </source>
</evidence>
<proteinExistence type="predicted"/>
<dbReference type="InParanoid" id="D8T3B7"/>
<evidence type="ECO:0000313" key="2">
    <source>
        <dbReference type="Proteomes" id="UP000001514"/>
    </source>
</evidence>
<reference evidence="1 2" key="1">
    <citation type="journal article" date="2011" name="Science">
        <title>The Selaginella genome identifies genetic changes associated with the evolution of vascular plants.</title>
        <authorList>
            <person name="Banks J.A."/>
            <person name="Nishiyama T."/>
            <person name="Hasebe M."/>
            <person name="Bowman J.L."/>
            <person name="Gribskov M."/>
            <person name="dePamphilis C."/>
            <person name="Albert V.A."/>
            <person name="Aono N."/>
            <person name="Aoyama T."/>
            <person name="Ambrose B.A."/>
            <person name="Ashton N.W."/>
            <person name="Axtell M.J."/>
            <person name="Barker E."/>
            <person name="Barker M.S."/>
            <person name="Bennetzen J.L."/>
            <person name="Bonawitz N.D."/>
            <person name="Chapple C."/>
            <person name="Cheng C."/>
            <person name="Correa L.G."/>
            <person name="Dacre M."/>
            <person name="DeBarry J."/>
            <person name="Dreyer I."/>
            <person name="Elias M."/>
            <person name="Engstrom E.M."/>
            <person name="Estelle M."/>
            <person name="Feng L."/>
            <person name="Finet C."/>
            <person name="Floyd S.K."/>
            <person name="Frommer W.B."/>
            <person name="Fujita T."/>
            <person name="Gramzow L."/>
            <person name="Gutensohn M."/>
            <person name="Harholt J."/>
            <person name="Hattori M."/>
            <person name="Heyl A."/>
            <person name="Hirai T."/>
            <person name="Hiwatashi Y."/>
            <person name="Ishikawa M."/>
            <person name="Iwata M."/>
            <person name="Karol K.G."/>
            <person name="Koehler B."/>
            <person name="Kolukisaoglu U."/>
            <person name="Kubo M."/>
            <person name="Kurata T."/>
            <person name="Lalonde S."/>
            <person name="Li K."/>
            <person name="Li Y."/>
            <person name="Litt A."/>
            <person name="Lyons E."/>
            <person name="Manning G."/>
            <person name="Maruyama T."/>
            <person name="Michael T.P."/>
            <person name="Mikami K."/>
            <person name="Miyazaki S."/>
            <person name="Morinaga S."/>
            <person name="Murata T."/>
            <person name="Mueller-Roeber B."/>
            <person name="Nelson D.R."/>
            <person name="Obara M."/>
            <person name="Oguri Y."/>
            <person name="Olmstead R.G."/>
            <person name="Onodera N."/>
            <person name="Petersen B.L."/>
            <person name="Pils B."/>
            <person name="Prigge M."/>
            <person name="Rensing S.A."/>
            <person name="Riano-Pachon D.M."/>
            <person name="Roberts A.W."/>
            <person name="Sato Y."/>
            <person name="Scheller H.V."/>
            <person name="Schulz B."/>
            <person name="Schulz C."/>
            <person name="Shakirov E.V."/>
            <person name="Shibagaki N."/>
            <person name="Shinohara N."/>
            <person name="Shippen D.E."/>
            <person name="Soerensen I."/>
            <person name="Sotooka R."/>
            <person name="Sugimoto N."/>
            <person name="Sugita M."/>
            <person name="Sumikawa N."/>
            <person name="Tanurdzic M."/>
            <person name="Theissen G."/>
            <person name="Ulvskov P."/>
            <person name="Wakazuki S."/>
            <person name="Weng J.K."/>
            <person name="Willats W.W."/>
            <person name="Wipf D."/>
            <person name="Wolf P.G."/>
            <person name="Yang L."/>
            <person name="Zimmer A.D."/>
            <person name="Zhu Q."/>
            <person name="Mitros T."/>
            <person name="Hellsten U."/>
            <person name="Loque D."/>
            <person name="Otillar R."/>
            <person name="Salamov A."/>
            <person name="Schmutz J."/>
            <person name="Shapiro H."/>
            <person name="Lindquist E."/>
            <person name="Lucas S."/>
            <person name="Rokhsar D."/>
            <person name="Grigoriev I.V."/>
        </authorList>
    </citation>
    <scope>NUCLEOTIDE SEQUENCE [LARGE SCALE GENOMIC DNA]</scope>
</reference>
<accession>D8T3B7</accession>
<name>D8T3B7_SELML</name>
<dbReference type="EMBL" id="GL377669">
    <property type="protein sequence ID" value="EFJ08802.1"/>
    <property type="molecule type" value="Genomic_DNA"/>
</dbReference>
<protein>
    <recommendedName>
        <fullName evidence="3">START domain-containing protein</fullName>
    </recommendedName>
</protein>
<dbReference type="KEGG" id="smo:SELMODRAFT_428582"/>
<gene>
    <name evidence="1" type="ORF">SELMODRAFT_428582</name>
</gene>
<keyword evidence="2" id="KW-1185">Reference proteome</keyword>
<dbReference type="SUPFAM" id="SSF55961">
    <property type="entry name" value="Bet v1-like"/>
    <property type="match status" value="1"/>
</dbReference>
<dbReference type="PANTHER" id="PTHR34560:SF1">
    <property type="entry name" value="START DOMAIN-CONTAINING PROTEIN"/>
    <property type="match status" value="1"/>
</dbReference>
<dbReference type="InterPro" id="IPR023393">
    <property type="entry name" value="START-like_dom_sf"/>
</dbReference>
<dbReference type="STRING" id="88036.D8T3B7"/>
<dbReference type="Gene3D" id="3.30.530.20">
    <property type="match status" value="1"/>
</dbReference>
<organism evidence="2">
    <name type="scientific">Selaginella moellendorffii</name>
    <name type="common">Spikemoss</name>
    <dbReference type="NCBI Taxonomy" id="88036"/>
    <lineage>
        <taxon>Eukaryota</taxon>
        <taxon>Viridiplantae</taxon>
        <taxon>Streptophyta</taxon>
        <taxon>Embryophyta</taxon>
        <taxon>Tracheophyta</taxon>
        <taxon>Lycopodiopsida</taxon>
        <taxon>Selaginellales</taxon>
        <taxon>Selaginellaceae</taxon>
        <taxon>Selaginella</taxon>
    </lineage>
</organism>
<dbReference type="Proteomes" id="UP000001514">
    <property type="component" value="Unassembled WGS sequence"/>
</dbReference>
<sequence>MLEFLRDIGISLFLPPAGSRDKKDSGRSSPERKDAGMCLSLGTIIDLEEELAPRVTRNATLVTIAQSAADCQGRTRTLSGTLCKLERERLSGAETGHDPGHRFTDAQEFWQPSNGCTLLISSKVKSTRLEVPQEAETIVKETIHGFNASHLPPPKEGVIRMEANGGFILQKISDEKCYTRAVIHLDLKVDLVPTWVINFLGRQVVGHGFRLYLKTVSSVKESKVFQECIRQQPLYSHIMLQMLPKSSHQNGYKS</sequence>
<dbReference type="HOGENOM" id="CLU_095876_0_0_1"/>
<dbReference type="Gramene" id="EFJ08802">
    <property type="protein sequence ID" value="EFJ08802"/>
    <property type="gene ID" value="SELMODRAFT_428582"/>
</dbReference>
<evidence type="ECO:0008006" key="3">
    <source>
        <dbReference type="Google" id="ProtNLM"/>
    </source>
</evidence>
<dbReference type="AlphaFoldDB" id="D8T3B7"/>